<dbReference type="EMBL" id="LRRQ01000060">
    <property type="protein sequence ID" value="OAM90341.1"/>
    <property type="molecule type" value="Genomic_DNA"/>
</dbReference>
<gene>
    <name evidence="1" type="ORF">AW736_00560</name>
</gene>
<accession>A0A178IKY5</accession>
<proteinExistence type="predicted"/>
<name>A0A178IKY5_9BACT</name>
<keyword evidence="2" id="KW-1185">Reference proteome</keyword>
<reference evidence="1 2" key="1">
    <citation type="submission" date="2016-01" db="EMBL/GenBank/DDBJ databases">
        <title>High potential of lignocellulose degradation of a new Verrucomicrobia species.</title>
        <authorList>
            <person name="Wang Y."/>
            <person name="Shi Y."/>
            <person name="Qiu Z."/>
            <person name="Liu S."/>
            <person name="Yang H."/>
        </authorList>
    </citation>
    <scope>NUCLEOTIDE SEQUENCE [LARGE SCALE GENOMIC DNA]</scope>
    <source>
        <strain evidence="1 2">TSB47</strain>
    </source>
</reference>
<dbReference type="AlphaFoldDB" id="A0A178IKY5"/>
<evidence type="ECO:0000313" key="2">
    <source>
        <dbReference type="Proteomes" id="UP000078486"/>
    </source>
</evidence>
<protein>
    <submittedName>
        <fullName evidence="1">Uncharacterized protein</fullName>
    </submittedName>
</protein>
<evidence type="ECO:0000313" key="1">
    <source>
        <dbReference type="EMBL" id="OAM90341.1"/>
    </source>
</evidence>
<sequence>MPLPLEFTRKLPGSSISRLRYTQVKRTGNIALYQFGRIDPGFEVVRIRIAKPHSLPSGSSLPWHEVYPSTEDFGRDGWYYRHEEDALKKFHELAEASEK</sequence>
<comment type="caution">
    <text evidence="1">The sequence shown here is derived from an EMBL/GenBank/DDBJ whole genome shotgun (WGS) entry which is preliminary data.</text>
</comment>
<dbReference type="Proteomes" id="UP000078486">
    <property type="component" value="Unassembled WGS sequence"/>
</dbReference>
<organism evidence="1 2">
    <name type="scientific">Termitidicoccus mucosus</name>
    <dbReference type="NCBI Taxonomy" id="1184151"/>
    <lineage>
        <taxon>Bacteria</taxon>
        <taxon>Pseudomonadati</taxon>
        <taxon>Verrucomicrobiota</taxon>
        <taxon>Opitutia</taxon>
        <taxon>Opitutales</taxon>
        <taxon>Opitutaceae</taxon>
        <taxon>Termitidicoccus</taxon>
    </lineage>
</organism>